<feature type="chain" id="PRO_5013693733" evidence="3">
    <location>
        <begin position="28"/>
        <end position="511"/>
    </location>
</feature>
<evidence type="ECO:0000256" key="1">
    <source>
        <dbReference type="SAM" id="Coils"/>
    </source>
</evidence>
<feature type="coiled-coil region" evidence="1">
    <location>
        <begin position="434"/>
        <end position="510"/>
    </location>
</feature>
<sequence>MIVFASRVLHSAMLAFAATIATTSVSAFTLTHQHCNTAFAMSTSPHGAVKHTASSLPPFKGKGNRGWLSKAECQQVLACANTEYDMLRQQIKLTGQQQIFGGKALLRQNLNDFDPDGAHRARLWAEVESSSPLFAELFSGTRQNCDSSTWNQFLGRVKYSMLKNLSKRSESAYSDDSEFTDTTQGTISSGGKMSSIPSKRSSGSEDFDFDLHSRPSRKRFETFKVRDRDDGFPNHEDEVSADEAMSDSEDVIAVAPRKSKPLRKHFQVSTAPSANPASSIPLPGSTALFAEPDELSIDNRHSSVETPGRHGQPITRSVGVEVQQLFNQRLDERTAALGLAYDARLTQQLGAERERLAAIFEDAVQRKALQEIQKHESDREKEAEAKIAACKKIYESMIIEKEAEVAAEKMEFDSIINGKEAQFAAEKNKLESFIEEKEAQLAAVHRKCEAFIEEREVQLAAEKTQFQADTKAEAEAQIAAAKAQIDSMVKEQVQNAMKEEKARMMEFLQSM</sequence>
<keyword evidence="3" id="KW-0732">Signal</keyword>
<accession>A0A2G5I9R1</accession>
<name>A0A2G5I9R1_CERBT</name>
<dbReference type="EMBL" id="LKMD01000100">
    <property type="protein sequence ID" value="PIB01596.1"/>
    <property type="molecule type" value="Genomic_DNA"/>
</dbReference>
<evidence type="ECO:0000256" key="2">
    <source>
        <dbReference type="SAM" id="MobiDB-lite"/>
    </source>
</evidence>
<keyword evidence="1" id="KW-0175">Coiled coil</keyword>
<evidence type="ECO:0000313" key="4">
    <source>
        <dbReference type="EMBL" id="PIB01596.1"/>
    </source>
</evidence>
<dbReference type="Proteomes" id="UP000230605">
    <property type="component" value="Chromosome 1"/>
</dbReference>
<comment type="caution">
    <text evidence="4">The sequence shown here is derived from an EMBL/GenBank/DDBJ whole genome shotgun (WGS) entry which is preliminary data.</text>
</comment>
<gene>
    <name evidence="4" type="ORF">CB0940_02070</name>
</gene>
<dbReference type="AlphaFoldDB" id="A0A2G5I9R1"/>
<feature type="compositionally biased region" description="Basic and acidic residues" evidence="2">
    <location>
        <begin position="227"/>
        <end position="238"/>
    </location>
</feature>
<feature type="region of interest" description="Disordered" evidence="2">
    <location>
        <begin position="172"/>
        <end position="211"/>
    </location>
</feature>
<dbReference type="OrthoDB" id="3647188at2759"/>
<reference evidence="4 5" key="1">
    <citation type="submission" date="2015-10" db="EMBL/GenBank/DDBJ databases">
        <title>The cercosporin biosynthetic gene cluster was horizontally transferred to several fungal lineages and shown to be expanded in Cercospora beticola based on microsynteny with recipient genomes.</title>
        <authorList>
            <person name="De Jonge R."/>
            <person name="Ebert M.K."/>
            <person name="Suttle J.C."/>
            <person name="Jurick Ii W.M."/>
            <person name="Secor G.A."/>
            <person name="Thomma B.P."/>
            <person name="Van De Peer Y."/>
            <person name="Bolton M.D."/>
        </authorList>
    </citation>
    <scope>NUCLEOTIDE SEQUENCE [LARGE SCALE GENOMIC DNA]</scope>
    <source>
        <strain evidence="4 5">09-40</strain>
    </source>
</reference>
<evidence type="ECO:0000256" key="3">
    <source>
        <dbReference type="SAM" id="SignalP"/>
    </source>
</evidence>
<organism evidence="4 5">
    <name type="scientific">Cercospora beticola</name>
    <name type="common">Sugarbeet leaf spot fungus</name>
    <dbReference type="NCBI Taxonomy" id="122368"/>
    <lineage>
        <taxon>Eukaryota</taxon>
        <taxon>Fungi</taxon>
        <taxon>Dikarya</taxon>
        <taxon>Ascomycota</taxon>
        <taxon>Pezizomycotina</taxon>
        <taxon>Dothideomycetes</taxon>
        <taxon>Dothideomycetidae</taxon>
        <taxon>Mycosphaerellales</taxon>
        <taxon>Mycosphaerellaceae</taxon>
        <taxon>Cercospora</taxon>
    </lineage>
</organism>
<feature type="compositionally biased region" description="Polar residues" evidence="2">
    <location>
        <begin position="180"/>
        <end position="201"/>
    </location>
</feature>
<feature type="signal peptide" evidence="3">
    <location>
        <begin position="1"/>
        <end position="27"/>
    </location>
</feature>
<protein>
    <submittedName>
        <fullName evidence="4">Uncharacterized protein</fullName>
    </submittedName>
</protein>
<proteinExistence type="predicted"/>
<feature type="region of interest" description="Disordered" evidence="2">
    <location>
        <begin position="227"/>
        <end position="247"/>
    </location>
</feature>
<evidence type="ECO:0000313" key="5">
    <source>
        <dbReference type="Proteomes" id="UP000230605"/>
    </source>
</evidence>